<gene>
    <name evidence="1" type="ORF">BDR25DRAFT_349387</name>
</gene>
<evidence type="ECO:0000313" key="2">
    <source>
        <dbReference type="Proteomes" id="UP000799755"/>
    </source>
</evidence>
<organism evidence="1 2">
    <name type="scientific">Lindgomyces ingoldianus</name>
    <dbReference type="NCBI Taxonomy" id="673940"/>
    <lineage>
        <taxon>Eukaryota</taxon>
        <taxon>Fungi</taxon>
        <taxon>Dikarya</taxon>
        <taxon>Ascomycota</taxon>
        <taxon>Pezizomycotina</taxon>
        <taxon>Dothideomycetes</taxon>
        <taxon>Pleosporomycetidae</taxon>
        <taxon>Pleosporales</taxon>
        <taxon>Lindgomycetaceae</taxon>
        <taxon>Lindgomyces</taxon>
    </lineage>
</organism>
<accession>A0ACB6RB04</accession>
<name>A0ACB6RB04_9PLEO</name>
<keyword evidence="2" id="KW-1185">Reference proteome</keyword>
<comment type="caution">
    <text evidence="1">The sequence shown here is derived from an EMBL/GenBank/DDBJ whole genome shotgun (WGS) entry which is preliminary data.</text>
</comment>
<dbReference type="EMBL" id="MU003494">
    <property type="protein sequence ID" value="KAF2476282.1"/>
    <property type="molecule type" value="Genomic_DNA"/>
</dbReference>
<reference evidence="1" key="1">
    <citation type="journal article" date="2020" name="Stud. Mycol.">
        <title>101 Dothideomycetes genomes: a test case for predicting lifestyles and emergence of pathogens.</title>
        <authorList>
            <person name="Haridas S."/>
            <person name="Albert R."/>
            <person name="Binder M."/>
            <person name="Bloem J."/>
            <person name="Labutti K."/>
            <person name="Salamov A."/>
            <person name="Andreopoulos B."/>
            <person name="Baker S."/>
            <person name="Barry K."/>
            <person name="Bills G."/>
            <person name="Bluhm B."/>
            <person name="Cannon C."/>
            <person name="Castanera R."/>
            <person name="Culley D."/>
            <person name="Daum C."/>
            <person name="Ezra D."/>
            <person name="Gonzalez J."/>
            <person name="Henrissat B."/>
            <person name="Kuo A."/>
            <person name="Liang C."/>
            <person name="Lipzen A."/>
            <person name="Lutzoni F."/>
            <person name="Magnuson J."/>
            <person name="Mondo S."/>
            <person name="Nolan M."/>
            <person name="Ohm R."/>
            <person name="Pangilinan J."/>
            <person name="Park H.-J."/>
            <person name="Ramirez L."/>
            <person name="Alfaro M."/>
            <person name="Sun H."/>
            <person name="Tritt A."/>
            <person name="Yoshinaga Y."/>
            <person name="Zwiers L.-H."/>
            <person name="Turgeon B."/>
            <person name="Goodwin S."/>
            <person name="Spatafora J."/>
            <person name="Crous P."/>
            <person name="Grigoriev I."/>
        </authorList>
    </citation>
    <scope>NUCLEOTIDE SEQUENCE</scope>
    <source>
        <strain evidence="1">ATCC 200398</strain>
    </source>
</reference>
<proteinExistence type="predicted"/>
<dbReference type="Proteomes" id="UP000799755">
    <property type="component" value="Unassembled WGS sequence"/>
</dbReference>
<protein>
    <submittedName>
        <fullName evidence="1">Uncharacterized protein</fullName>
    </submittedName>
</protein>
<evidence type="ECO:0000313" key="1">
    <source>
        <dbReference type="EMBL" id="KAF2476282.1"/>
    </source>
</evidence>
<sequence>MNIPSYEHGFQAYLFKKKNSANLRYGKVPFCYFFFPESQGAELPCKSLLKLQLRAQDFCCCEIAKTSQQAAQALCPPINNPSAEVASMIKAKHGVRFGRDERLLKEKRTAYGGPSNTRISCEVRIAMRSRGRDVPRTFCLTSSFDLVHRRDSLSLLSYTSGSEELKRNQPPSSFDRGRFWEREAPSRVVVPVFSVGILFKNSILDVLAHDADALCKPYRKIMHVHSSNICKPKATQVSSKHSSPATTAVGSPSD</sequence>